<gene>
    <name evidence="1" type="ORF">B1A_12228</name>
</gene>
<accession>T1A148</accession>
<organism evidence="1">
    <name type="scientific">mine drainage metagenome</name>
    <dbReference type="NCBI Taxonomy" id="410659"/>
    <lineage>
        <taxon>unclassified sequences</taxon>
        <taxon>metagenomes</taxon>
        <taxon>ecological metagenomes</taxon>
    </lineage>
</organism>
<reference evidence="1" key="2">
    <citation type="journal article" date="2014" name="ISME J.">
        <title>Microbial stratification in low pH oxic and suboxic macroscopic growths along an acid mine drainage.</title>
        <authorList>
            <person name="Mendez-Garcia C."/>
            <person name="Mesa V."/>
            <person name="Sprenger R.R."/>
            <person name="Richter M."/>
            <person name="Diez M.S."/>
            <person name="Solano J."/>
            <person name="Bargiela R."/>
            <person name="Golyshina O.V."/>
            <person name="Manteca A."/>
            <person name="Ramos J.L."/>
            <person name="Gallego J.R."/>
            <person name="Llorente I."/>
            <person name="Martins Dos Santos V.A."/>
            <person name="Jensen O.N."/>
            <person name="Pelaez A.I."/>
            <person name="Sanchez J."/>
            <person name="Ferrer M."/>
        </authorList>
    </citation>
    <scope>NUCLEOTIDE SEQUENCE</scope>
</reference>
<evidence type="ECO:0000313" key="1">
    <source>
        <dbReference type="EMBL" id="EQD54286.1"/>
    </source>
</evidence>
<protein>
    <submittedName>
        <fullName evidence="1">ABC transporter related protein</fullName>
    </submittedName>
</protein>
<reference evidence="1" key="1">
    <citation type="submission" date="2013-08" db="EMBL/GenBank/DDBJ databases">
        <authorList>
            <person name="Mendez C."/>
            <person name="Richter M."/>
            <person name="Ferrer M."/>
            <person name="Sanchez J."/>
        </authorList>
    </citation>
    <scope>NUCLEOTIDE SEQUENCE</scope>
</reference>
<sequence>STAFMYEGQVIEMGPTGQLFTAPKDHRTDDYVTGRFG</sequence>
<feature type="non-terminal residue" evidence="1">
    <location>
        <position position="1"/>
    </location>
</feature>
<dbReference type="EMBL" id="AUZX01008854">
    <property type="protein sequence ID" value="EQD54286.1"/>
    <property type="molecule type" value="Genomic_DNA"/>
</dbReference>
<comment type="caution">
    <text evidence="1">The sequence shown here is derived from an EMBL/GenBank/DDBJ whole genome shotgun (WGS) entry which is preliminary data.</text>
</comment>
<name>T1A148_9ZZZZ</name>
<proteinExistence type="predicted"/>
<dbReference type="AlphaFoldDB" id="T1A148"/>